<evidence type="ECO:0000313" key="3">
    <source>
        <dbReference type="EMBL" id="NNH24633.1"/>
    </source>
</evidence>
<dbReference type="InterPro" id="IPR029061">
    <property type="entry name" value="THDP-binding"/>
</dbReference>
<sequence>MLAARRARGVLGRSRAAPRSPSAQDGAVPHPAQTCAVAAVAALVSRGVRHVVLCPGSRSAPLAYALADAERAGDLVVHVRTDERAAAFTALGAGRATGVPAAVVTTSGTAVANLHPAVLEAHHGGVPLLVLTADRPHALRGTWANQTSELQAGLFGAAVRLAVDLPAPPPGEDLGAAAAAWARAVAAAADAARGLPPLGEDGEPAGPPGRPGPAHVDLALADPLVPEGDAPRPPVPSRRLAPPPRGGE</sequence>
<dbReference type="SUPFAM" id="SSF52518">
    <property type="entry name" value="Thiamin diphosphate-binding fold (THDP-binding)"/>
    <property type="match status" value="1"/>
</dbReference>
<dbReference type="AlphaFoldDB" id="A0A849BT53"/>
<dbReference type="GO" id="GO:0030976">
    <property type="term" value="F:thiamine pyrophosphate binding"/>
    <property type="evidence" value="ECO:0007669"/>
    <property type="project" value="InterPro"/>
</dbReference>
<organism evidence="3 4">
    <name type="scientific">Pseudokineococcus marinus</name>
    <dbReference type="NCBI Taxonomy" id="351215"/>
    <lineage>
        <taxon>Bacteria</taxon>
        <taxon>Bacillati</taxon>
        <taxon>Actinomycetota</taxon>
        <taxon>Actinomycetes</taxon>
        <taxon>Kineosporiales</taxon>
        <taxon>Kineosporiaceae</taxon>
        <taxon>Pseudokineococcus</taxon>
    </lineage>
</organism>
<dbReference type="Pfam" id="PF02776">
    <property type="entry name" value="TPP_enzyme_N"/>
    <property type="match status" value="1"/>
</dbReference>
<dbReference type="Proteomes" id="UP000555552">
    <property type="component" value="Unassembled WGS sequence"/>
</dbReference>
<evidence type="ECO:0000313" key="4">
    <source>
        <dbReference type="Proteomes" id="UP000555552"/>
    </source>
</evidence>
<feature type="domain" description="Thiamine pyrophosphate enzyme N-terminal TPP-binding" evidence="2">
    <location>
        <begin position="37"/>
        <end position="146"/>
    </location>
</feature>
<keyword evidence="4" id="KW-1185">Reference proteome</keyword>
<feature type="compositionally biased region" description="Pro residues" evidence="1">
    <location>
        <begin position="231"/>
        <end position="248"/>
    </location>
</feature>
<feature type="region of interest" description="Disordered" evidence="1">
    <location>
        <begin position="194"/>
        <end position="248"/>
    </location>
</feature>
<name>A0A849BT53_9ACTN</name>
<proteinExistence type="predicted"/>
<gene>
    <name evidence="3" type="ORF">HLB09_16375</name>
</gene>
<dbReference type="PANTHER" id="PTHR42916:SF1">
    <property type="entry name" value="PROTEIN PHYLLO, CHLOROPLASTIC"/>
    <property type="match status" value="1"/>
</dbReference>
<comment type="caution">
    <text evidence="3">The sequence shown here is derived from an EMBL/GenBank/DDBJ whole genome shotgun (WGS) entry which is preliminary data.</text>
</comment>
<evidence type="ECO:0000259" key="2">
    <source>
        <dbReference type="Pfam" id="PF02776"/>
    </source>
</evidence>
<feature type="region of interest" description="Disordered" evidence="1">
    <location>
        <begin position="1"/>
        <end position="29"/>
    </location>
</feature>
<accession>A0A849BT53</accession>
<reference evidence="3 4" key="1">
    <citation type="submission" date="2020-05" db="EMBL/GenBank/DDBJ databases">
        <title>MicrobeNet Type strains.</title>
        <authorList>
            <person name="Nicholson A.C."/>
        </authorList>
    </citation>
    <scope>NUCLEOTIDE SEQUENCE [LARGE SCALE GENOMIC DNA]</scope>
    <source>
        <strain evidence="3 4">JCM 14547</strain>
    </source>
</reference>
<dbReference type="PANTHER" id="PTHR42916">
    <property type="entry name" value="2-SUCCINYL-5-ENOLPYRUVYL-6-HYDROXY-3-CYCLOHEXENE-1-CARBOXYLATE SYNTHASE"/>
    <property type="match status" value="1"/>
</dbReference>
<dbReference type="InterPro" id="IPR012001">
    <property type="entry name" value="Thiamin_PyroP_enz_TPP-bd_dom"/>
</dbReference>
<evidence type="ECO:0000256" key="1">
    <source>
        <dbReference type="SAM" id="MobiDB-lite"/>
    </source>
</evidence>
<dbReference type="Gene3D" id="3.40.50.970">
    <property type="match status" value="1"/>
</dbReference>
<feature type="non-terminal residue" evidence="3">
    <location>
        <position position="248"/>
    </location>
</feature>
<dbReference type="GO" id="GO:0000287">
    <property type="term" value="F:magnesium ion binding"/>
    <property type="evidence" value="ECO:0007669"/>
    <property type="project" value="UniProtKB-ARBA"/>
</dbReference>
<dbReference type="EMBL" id="JABEMA010000434">
    <property type="protein sequence ID" value="NNH24633.1"/>
    <property type="molecule type" value="Genomic_DNA"/>
</dbReference>
<protein>
    <recommendedName>
        <fullName evidence="2">Thiamine pyrophosphate enzyme N-terminal TPP-binding domain-containing protein</fullName>
    </recommendedName>
</protein>